<protein>
    <recommendedName>
        <fullName evidence="3">17 kDa surface antigen</fullName>
    </recommendedName>
</protein>
<evidence type="ECO:0000313" key="7">
    <source>
        <dbReference type="EMBL" id="MCV2863637.1"/>
    </source>
</evidence>
<dbReference type="InterPro" id="IPR008816">
    <property type="entry name" value="Gly_zipper_2TM_dom"/>
</dbReference>
<keyword evidence="5" id="KW-0732">Signal</keyword>
<feature type="signal peptide" evidence="5">
    <location>
        <begin position="1"/>
        <end position="28"/>
    </location>
</feature>
<evidence type="ECO:0000256" key="4">
    <source>
        <dbReference type="ARBA" id="ARBA00023288"/>
    </source>
</evidence>
<comment type="similarity">
    <text evidence="2">Belongs to the rickettsiale 17 kDa surface antigen family.</text>
</comment>
<evidence type="ECO:0000256" key="5">
    <source>
        <dbReference type="SAM" id="SignalP"/>
    </source>
</evidence>
<reference evidence="7 8" key="1">
    <citation type="submission" date="2022-10" db="EMBL/GenBank/DDBJ databases">
        <title>Defluviimonas sp. nov., isolated from ocean surface water.</title>
        <authorList>
            <person name="He W."/>
            <person name="Wang L."/>
            <person name="Zhang D.-F."/>
        </authorList>
    </citation>
    <scope>NUCLEOTIDE SEQUENCE [LARGE SCALE GENOMIC DNA]</scope>
    <source>
        <strain evidence="7 8">WL0075</strain>
    </source>
</reference>
<sequence length="77" mass="6934">MKTGLVSAGLLAAVLALGGCATQQPSNADLRCAGGTVAGAAVGGVVGNQIGSGTGNTIATMVGAGAGAVVGANAACY</sequence>
<dbReference type="EMBL" id="JAOWLA010000002">
    <property type="protein sequence ID" value="MCV2863637.1"/>
    <property type="molecule type" value="Genomic_DNA"/>
</dbReference>
<dbReference type="Proteomes" id="UP001652503">
    <property type="component" value="Unassembled WGS sequence"/>
</dbReference>
<organism evidence="7 8">
    <name type="scientific">Albidovulum sediminicola</name>
    <dbReference type="NCBI Taxonomy" id="2984331"/>
    <lineage>
        <taxon>Bacteria</taxon>
        <taxon>Pseudomonadati</taxon>
        <taxon>Pseudomonadota</taxon>
        <taxon>Alphaproteobacteria</taxon>
        <taxon>Rhodobacterales</taxon>
        <taxon>Paracoccaceae</taxon>
        <taxon>Albidovulum</taxon>
    </lineage>
</organism>
<evidence type="ECO:0000313" key="8">
    <source>
        <dbReference type="Proteomes" id="UP001652503"/>
    </source>
</evidence>
<name>A0ABT2YXN5_9RHOB</name>
<gene>
    <name evidence="7" type="ORF">OE647_02665</name>
</gene>
<keyword evidence="8" id="KW-1185">Reference proteome</keyword>
<evidence type="ECO:0000259" key="6">
    <source>
        <dbReference type="Pfam" id="PF05433"/>
    </source>
</evidence>
<dbReference type="RefSeq" id="WP_263720097.1">
    <property type="nucleotide sequence ID" value="NZ_JAOWLA010000002.1"/>
</dbReference>
<comment type="caution">
    <text evidence="7">The sequence shown here is derived from an EMBL/GenBank/DDBJ whole genome shotgun (WGS) entry which is preliminary data.</text>
</comment>
<dbReference type="Pfam" id="PF05433">
    <property type="entry name" value="Rick_17kDa_Anti"/>
    <property type="match status" value="1"/>
</dbReference>
<dbReference type="PROSITE" id="PS51257">
    <property type="entry name" value="PROKAR_LIPOPROTEIN"/>
    <property type="match status" value="1"/>
</dbReference>
<feature type="chain" id="PRO_5046192164" description="17 kDa surface antigen" evidence="5">
    <location>
        <begin position="29"/>
        <end position="77"/>
    </location>
</feature>
<accession>A0ABT2YXN5</accession>
<feature type="domain" description="Glycine zipper 2TM" evidence="6">
    <location>
        <begin position="34"/>
        <end position="74"/>
    </location>
</feature>
<comment type="subcellular location">
    <subcellularLocation>
        <location evidence="1">Cell outer membrane</location>
        <topology evidence="1">Lipid-anchor</topology>
    </subcellularLocation>
</comment>
<keyword evidence="4" id="KW-0449">Lipoprotein</keyword>
<evidence type="ECO:0000256" key="3">
    <source>
        <dbReference type="ARBA" id="ARBA00015281"/>
    </source>
</evidence>
<evidence type="ECO:0000256" key="2">
    <source>
        <dbReference type="ARBA" id="ARBA00008681"/>
    </source>
</evidence>
<proteinExistence type="inferred from homology"/>
<evidence type="ECO:0000256" key="1">
    <source>
        <dbReference type="ARBA" id="ARBA00004459"/>
    </source>
</evidence>